<dbReference type="GO" id="GO:0003918">
    <property type="term" value="F:DNA topoisomerase type II (double strand cut, ATP-hydrolyzing) activity"/>
    <property type="evidence" value="ECO:0007669"/>
    <property type="project" value="UniProtKB-EC"/>
</dbReference>
<evidence type="ECO:0000256" key="1">
    <source>
        <dbReference type="ARBA" id="ARBA00000185"/>
    </source>
</evidence>
<dbReference type="InterPro" id="IPR002288">
    <property type="entry name" value="DNA_gyrase_B_C"/>
</dbReference>
<keyword evidence="7" id="KW-0067">ATP-binding</keyword>
<comment type="caution">
    <text evidence="13">The sequence shown here is derived from an EMBL/GenBank/DDBJ whole genome shotgun (WGS) entry which is preliminary data.</text>
</comment>
<evidence type="ECO:0000256" key="7">
    <source>
        <dbReference type="ARBA" id="ARBA00022840"/>
    </source>
</evidence>
<organism evidence="13 14">
    <name type="scientific">Enhygromyxa salina</name>
    <dbReference type="NCBI Taxonomy" id="215803"/>
    <lineage>
        <taxon>Bacteria</taxon>
        <taxon>Pseudomonadati</taxon>
        <taxon>Myxococcota</taxon>
        <taxon>Polyangia</taxon>
        <taxon>Nannocystales</taxon>
        <taxon>Nannocystaceae</taxon>
        <taxon>Enhygromyxa</taxon>
    </lineage>
</organism>
<dbReference type="Pfam" id="PF00986">
    <property type="entry name" value="DNA_gyraseB_C"/>
    <property type="match status" value="1"/>
</dbReference>
<dbReference type="GO" id="GO:0006265">
    <property type="term" value="P:DNA topological change"/>
    <property type="evidence" value="ECO:0007669"/>
    <property type="project" value="InterPro"/>
</dbReference>
<dbReference type="Pfam" id="PF00204">
    <property type="entry name" value="DNA_gyraseB"/>
    <property type="match status" value="1"/>
</dbReference>
<dbReference type="InterPro" id="IPR000565">
    <property type="entry name" value="Topo_IIA_B"/>
</dbReference>
<keyword evidence="9" id="KW-0799">Topoisomerase</keyword>
<evidence type="ECO:0000256" key="8">
    <source>
        <dbReference type="ARBA" id="ARBA00022842"/>
    </source>
</evidence>
<evidence type="ECO:0000256" key="5">
    <source>
        <dbReference type="ARBA" id="ARBA00022723"/>
    </source>
</evidence>
<gene>
    <name evidence="13" type="primary">gyrB_1</name>
    <name evidence="13" type="ORF">ENSA7_02120</name>
</gene>
<protein>
    <recommendedName>
        <fullName evidence="4">DNA topoisomerase (ATP-hydrolyzing)</fullName>
        <ecNumber evidence="4">5.6.2.2</ecNumber>
    </recommendedName>
</protein>
<dbReference type="InterPro" id="IPR003594">
    <property type="entry name" value="HATPase_dom"/>
</dbReference>
<feature type="domain" description="Toprim" evidence="12">
    <location>
        <begin position="431"/>
        <end position="545"/>
    </location>
</feature>
<dbReference type="EC" id="5.6.2.2" evidence="4"/>
<dbReference type="Pfam" id="PF02518">
    <property type="entry name" value="HATPase_c"/>
    <property type="match status" value="1"/>
</dbReference>
<dbReference type="PRINTS" id="PR01159">
    <property type="entry name" value="DNAGYRASEB"/>
</dbReference>
<dbReference type="InterPro" id="IPR006171">
    <property type="entry name" value="TOPRIM_dom"/>
</dbReference>
<comment type="catalytic activity">
    <reaction evidence="1">
        <text>ATP-dependent breakage, passage and rejoining of double-stranded DNA.</text>
        <dbReference type="EC" id="5.6.2.2"/>
    </reaction>
</comment>
<evidence type="ECO:0000259" key="12">
    <source>
        <dbReference type="PROSITE" id="PS50880"/>
    </source>
</evidence>
<evidence type="ECO:0000256" key="2">
    <source>
        <dbReference type="ARBA" id="ARBA00001946"/>
    </source>
</evidence>
<comment type="cofactor">
    <cofactor evidence="2">
        <name>Mg(2+)</name>
        <dbReference type="ChEBI" id="CHEBI:18420"/>
    </cofactor>
</comment>
<reference evidence="13 14" key="1">
    <citation type="submission" date="2018-03" db="EMBL/GenBank/DDBJ databases">
        <title>Draft Genome Sequences of the Obligatory Marine Myxobacteria Enhygromyxa salina SWB007.</title>
        <authorList>
            <person name="Poehlein A."/>
            <person name="Moghaddam J.A."/>
            <person name="Harms H."/>
            <person name="Alanjari M."/>
            <person name="Koenig G.M."/>
            <person name="Daniel R."/>
            <person name="Schaeberle T.F."/>
        </authorList>
    </citation>
    <scope>NUCLEOTIDE SEQUENCE [LARGE SCALE GENOMIC DNA]</scope>
    <source>
        <strain evidence="13 14">SWB007</strain>
    </source>
</reference>
<dbReference type="Gene3D" id="3.30.230.10">
    <property type="match status" value="1"/>
</dbReference>
<dbReference type="SUPFAM" id="SSF54211">
    <property type="entry name" value="Ribosomal protein S5 domain 2-like"/>
    <property type="match status" value="1"/>
</dbReference>
<dbReference type="Proteomes" id="UP000238823">
    <property type="component" value="Unassembled WGS sequence"/>
</dbReference>
<comment type="similarity">
    <text evidence="3">Belongs to the type II topoisomerase GyrB family.</text>
</comment>
<dbReference type="Gene3D" id="3.30.565.10">
    <property type="entry name" value="Histidine kinase-like ATPase, C-terminal domain"/>
    <property type="match status" value="1"/>
</dbReference>
<evidence type="ECO:0000256" key="10">
    <source>
        <dbReference type="ARBA" id="ARBA00023125"/>
    </source>
</evidence>
<dbReference type="SMART" id="SM00387">
    <property type="entry name" value="HATPase_c"/>
    <property type="match status" value="1"/>
</dbReference>
<keyword evidence="6" id="KW-0547">Nucleotide-binding</keyword>
<evidence type="ECO:0000256" key="9">
    <source>
        <dbReference type="ARBA" id="ARBA00023029"/>
    </source>
</evidence>
<name>A0A2S9YY41_9BACT</name>
<dbReference type="CDD" id="cd16928">
    <property type="entry name" value="HATPase_GyrB-like"/>
    <property type="match status" value="1"/>
</dbReference>
<evidence type="ECO:0000256" key="4">
    <source>
        <dbReference type="ARBA" id="ARBA00012895"/>
    </source>
</evidence>
<dbReference type="Gene3D" id="3.40.50.670">
    <property type="match status" value="1"/>
</dbReference>
<dbReference type="InterPro" id="IPR001241">
    <property type="entry name" value="Topo_IIA"/>
</dbReference>
<dbReference type="InterPro" id="IPR013506">
    <property type="entry name" value="Topo_IIA_bsu_dom2"/>
</dbReference>
<proteinExistence type="inferred from homology"/>
<dbReference type="InterPro" id="IPR013760">
    <property type="entry name" value="Topo_IIA-like_dom_sf"/>
</dbReference>
<dbReference type="SMART" id="SM00433">
    <property type="entry name" value="TOP2c"/>
    <property type="match status" value="1"/>
</dbReference>
<dbReference type="PRINTS" id="PR00418">
    <property type="entry name" value="TPI2FAMILY"/>
</dbReference>
<dbReference type="SUPFAM" id="SSF56719">
    <property type="entry name" value="Type II DNA topoisomerase"/>
    <property type="match status" value="1"/>
</dbReference>
<accession>A0A2S9YY41</accession>
<keyword evidence="8" id="KW-0460">Magnesium</keyword>
<evidence type="ECO:0000256" key="6">
    <source>
        <dbReference type="ARBA" id="ARBA00022741"/>
    </source>
</evidence>
<dbReference type="GO" id="GO:0046872">
    <property type="term" value="F:metal ion binding"/>
    <property type="evidence" value="ECO:0007669"/>
    <property type="project" value="UniProtKB-KW"/>
</dbReference>
<dbReference type="InterPro" id="IPR036890">
    <property type="entry name" value="HATPase_C_sf"/>
</dbReference>
<dbReference type="EMBL" id="PVNL01000004">
    <property type="protein sequence ID" value="PRQ10006.1"/>
    <property type="molecule type" value="Genomic_DNA"/>
</dbReference>
<sequence>MAKKTTTSKKRAVSTDYGADSIQVLQNVEHVRARPSMYIGGVNKDGLHHIVWEILDNSVDEVINGFASKIQVTLSADRKELTIADDGRGIPVDKHPKLKIPAVVAVFTQLGAGGKFDGESYRHSGGLHGVGAAVANALSERLEVRVKRGGKIHEVAFVRGVQEGKLVSRGKARGTGTEVFLRPDPTIFGQKALLDPDVLRQRIEAKSYLHKGLTISFVDESTNKTEVFHHADGIAEYLDKLITVRGKPAVHKGHFYIERSDDPKLELALAWTEASETTINSYVNGVPTPDGGTHEQGLRSGLGKALRAYMQAHKLEPKGLTIGLDDIREGLIALFSVYVLEPQFQSQTKNRLNNPEVATQIEGVVRPALEQWLHENRSLGDAIVARVILSARARAASRAAVSSVTRKAAGHAKIGLPGKLADCGSNDPAKCELFIVEGDSAGGSAKMGRDRHTQAILPLRGKVLNAAQASIAKVLKNEELGNIVKALGCGIGKDFDIRGLRYDRVILLMDADSDGHHIATLLLTFFYKYMPELIRSGHIYIGQPPLFRVDVGKQTHWAADDDHLKRILAEIKQGKPEIQRFKGLGEMMPKTLKDTTLDPKKRQLIRVGIADELATDRTIHDLMGKDASMRYEFIMERAADADEIDI</sequence>
<dbReference type="InterPro" id="IPR020568">
    <property type="entry name" value="Ribosomal_Su5_D2-typ_SF"/>
</dbReference>
<keyword evidence="5" id="KW-0479">Metal-binding</keyword>
<dbReference type="InterPro" id="IPR014721">
    <property type="entry name" value="Ribsml_uS5_D2-typ_fold_subgr"/>
</dbReference>
<dbReference type="InterPro" id="IPR013759">
    <property type="entry name" value="Topo_IIA_B_C"/>
</dbReference>
<dbReference type="OrthoDB" id="9802808at2"/>
<dbReference type="SUPFAM" id="SSF55874">
    <property type="entry name" value="ATPase domain of HSP90 chaperone/DNA topoisomerase II/histidine kinase"/>
    <property type="match status" value="1"/>
</dbReference>
<dbReference type="PANTHER" id="PTHR45866">
    <property type="entry name" value="DNA GYRASE/TOPOISOMERASE SUBUNIT B"/>
    <property type="match status" value="1"/>
</dbReference>
<evidence type="ECO:0000313" key="14">
    <source>
        <dbReference type="Proteomes" id="UP000238823"/>
    </source>
</evidence>
<dbReference type="CDD" id="cd00822">
    <property type="entry name" value="TopoII_Trans_DNA_gyrase"/>
    <property type="match status" value="1"/>
</dbReference>
<dbReference type="NCBIfam" id="NF004189">
    <property type="entry name" value="PRK05644.1"/>
    <property type="match status" value="1"/>
</dbReference>
<dbReference type="InterPro" id="IPR018522">
    <property type="entry name" value="TopoIIA_CS"/>
</dbReference>
<dbReference type="PROSITE" id="PS50880">
    <property type="entry name" value="TOPRIM"/>
    <property type="match status" value="1"/>
</dbReference>
<dbReference type="GO" id="GO:0003677">
    <property type="term" value="F:DNA binding"/>
    <property type="evidence" value="ECO:0007669"/>
    <property type="project" value="UniProtKB-KW"/>
</dbReference>
<dbReference type="PANTHER" id="PTHR45866:SF1">
    <property type="entry name" value="DNA GYRASE SUBUNIT B, MITOCHONDRIAL"/>
    <property type="match status" value="1"/>
</dbReference>
<dbReference type="FunFam" id="3.40.50.670:FF:000001">
    <property type="entry name" value="DNA topoisomerase 2"/>
    <property type="match status" value="1"/>
</dbReference>
<evidence type="ECO:0000256" key="3">
    <source>
        <dbReference type="ARBA" id="ARBA00010708"/>
    </source>
</evidence>
<dbReference type="GO" id="GO:0005524">
    <property type="term" value="F:ATP binding"/>
    <property type="evidence" value="ECO:0007669"/>
    <property type="project" value="UniProtKB-KW"/>
</dbReference>
<keyword evidence="11 13" id="KW-0413">Isomerase</keyword>
<dbReference type="RefSeq" id="WP_106087317.1">
    <property type="nucleotide sequence ID" value="NZ_PVNL01000004.1"/>
</dbReference>
<dbReference type="Pfam" id="PF01751">
    <property type="entry name" value="Toprim"/>
    <property type="match status" value="1"/>
</dbReference>
<evidence type="ECO:0000313" key="13">
    <source>
        <dbReference type="EMBL" id="PRQ10006.1"/>
    </source>
</evidence>
<evidence type="ECO:0000256" key="11">
    <source>
        <dbReference type="ARBA" id="ARBA00023235"/>
    </source>
</evidence>
<keyword evidence="10" id="KW-0238">DNA-binding</keyword>
<dbReference type="AlphaFoldDB" id="A0A2S9YY41"/>
<dbReference type="PROSITE" id="PS00177">
    <property type="entry name" value="TOPOISOMERASE_II"/>
    <property type="match status" value="1"/>
</dbReference>